<proteinExistence type="inferred from homology"/>
<evidence type="ECO:0000256" key="6">
    <source>
        <dbReference type="ARBA" id="ARBA00022968"/>
    </source>
</evidence>
<evidence type="ECO:0000256" key="7">
    <source>
        <dbReference type="ARBA" id="ARBA00022989"/>
    </source>
</evidence>
<feature type="domain" description="Fringe-like glycosyltransferase" evidence="10">
    <location>
        <begin position="228"/>
        <end position="432"/>
    </location>
</feature>
<dbReference type="STRING" id="51028.A0A0N4VF56"/>
<dbReference type="FunFam" id="3.90.550.50:FF:000008">
    <property type="entry name" value="Beta-1,3-glucosyltransferase"/>
    <property type="match status" value="1"/>
</dbReference>
<protein>
    <submittedName>
        <fullName evidence="13">Beta-1,3-glucosyltransferase</fullName>
    </submittedName>
</protein>
<reference evidence="11 12" key="2">
    <citation type="submission" date="2018-10" db="EMBL/GenBank/DDBJ databases">
        <authorList>
            <consortium name="Pathogen Informatics"/>
        </authorList>
    </citation>
    <scope>NUCLEOTIDE SEQUENCE [LARGE SCALE GENOMIC DNA]</scope>
</reference>
<dbReference type="GO" id="GO:0016020">
    <property type="term" value="C:membrane"/>
    <property type="evidence" value="ECO:0007669"/>
    <property type="project" value="UniProtKB-SubCell"/>
</dbReference>
<comment type="similarity">
    <text evidence="2">Belongs to the glycosyltransferase 31 family.</text>
</comment>
<evidence type="ECO:0000256" key="1">
    <source>
        <dbReference type="ARBA" id="ARBA00004606"/>
    </source>
</evidence>
<keyword evidence="12" id="KW-1185">Reference proteome</keyword>
<dbReference type="InterPro" id="IPR003378">
    <property type="entry name" value="Fringe-like_glycosylTrfase"/>
</dbReference>
<evidence type="ECO:0000256" key="2">
    <source>
        <dbReference type="ARBA" id="ARBA00008661"/>
    </source>
</evidence>
<sequence>MPHLKGLQKTLTVIILSQPATYDENAAADLQKSLYQQASKINKDIDVFISTTDFPTVTGSWAVWPMFRKINARVDSRSLTWLFICEPGTTVDLMKLMGLLQSYHADGNYFIGRALKDTKSQNLVNLFLQPVVIHHYHGFSEDELPIEFPDFAAGIAISKGLFVKLLDVISQNSMREFSIDAKHELAKLIASSGQLLINNPKFCLLPDESQCITKFIQPSREVCKMTVGEDDVMFAVKTFSGYHNSRIVVVKRTWAKDTKHIRYFSDVDDMFVPTITFGINNTERGHCAKTEAIIKYFVKEDDFSGIRWLVIADDDTLLSVPRLYELLACYDPQQKLILGERYGFGFDVNGEYGYDYPTGGAGMVFSRKAAELLASECECPSIDAPDDMILGWCGERLKIPVIHSAAFHQAQPMDYSALYLGRINPISFHKFEAIDPYSVYVELLQDHRPFVNFTRGVHEEL</sequence>
<reference evidence="13" key="1">
    <citation type="submission" date="2017-02" db="UniProtKB">
        <authorList>
            <consortium name="WormBaseParasite"/>
        </authorList>
    </citation>
    <scope>IDENTIFICATION</scope>
</reference>
<dbReference type="Pfam" id="PF02434">
    <property type="entry name" value="Fringe"/>
    <property type="match status" value="1"/>
</dbReference>
<dbReference type="Proteomes" id="UP000274131">
    <property type="component" value="Unassembled WGS sequence"/>
</dbReference>
<dbReference type="EMBL" id="UXUI01009606">
    <property type="protein sequence ID" value="VDD94027.1"/>
    <property type="molecule type" value="Genomic_DNA"/>
</dbReference>
<accession>A0A0N4VF56</accession>
<evidence type="ECO:0000313" key="13">
    <source>
        <dbReference type="WBParaSite" id="EVEC_0000936801-mRNA-1"/>
    </source>
</evidence>
<dbReference type="AlphaFoldDB" id="A0A0N4VF56"/>
<dbReference type="OrthoDB" id="421979at2759"/>
<gene>
    <name evidence="11" type="ORF">EVEC_LOCUS8778</name>
</gene>
<keyword evidence="5" id="KW-0812">Transmembrane</keyword>
<dbReference type="PANTHER" id="PTHR10811">
    <property type="entry name" value="FRINGE-RELATED"/>
    <property type="match status" value="1"/>
</dbReference>
<evidence type="ECO:0000256" key="4">
    <source>
        <dbReference type="ARBA" id="ARBA00022679"/>
    </source>
</evidence>
<dbReference type="WBParaSite" id="EVEC_0000936801-mRNA-1">
    <property type="protein sequence ID" value="EVEC_0000936801-mRNA-1"/>
    <property type="gene ID" value="EVEC_0000936801"/>
</dbReference>
<evidence type="ECO:0000313" key="12">
    <source>
        <dbReference type="Proteomes" id="UP000274131"/>
    </source>
</evidence>
<keyword evidence="8" id="KW-0472">Membrane</keyword>
<comment type="subcellular location">
    <subcellularLocation>
        <location evidence="9">Endomembrane system</location>
        <topology evidence="9">Single-pass membrane protein</topology>
    </subcellularLocation>
    <subcellularLocation>
        <location evidence="1">Membrane</location>
        <topology evidence="1">Single-pass type II membrane protein</topology>
    </subcellularLocation>
</comment>
<dbReference type="Gene3D" id="3.90.550.50">
    <property type="match status" value="1"/>
</dbReference>
<evidence type="ECO:0000256" key="5">
    <source>
        <dbReference type="ARBA" id="ARBA00022692"/>
    </source>
</evidence>
<evidence type="ECO:0000256" key="3">
    <source>
        <dbReference type="ARBA" id="ARBA00022676"/>
    </source>
</evidence>
<dbReference type="GO" id="GO:0012505">
    <property type="term" value="C:endomembrane system"/>
    <property type="evidence" value="ECO:0007669"/>
    <property type="project" value="UniProtKB-SubCell"/>
</dbReference>
<evidence type="ECO:0000256" key="8">
    <source>
        <dbReference type="ARBA" id="ARBA00023136"/>
    </source>
</evidence>
<evidence type="ECO:0000313" key="11">
    <source>
        <dbReference type="EMBL" id="VDD94027.1"/>
    </source>
</evidence>
<dbReference type="GO" id="GO:0016757">
    <property type="term" value="F:glycosyltransferase activity"/>
    <property type="evidence" value="ECO:0007669"/>
    <property type="project" value="UniProtKB-KW"/>
</dbReference>
<keyword evidence="6" id="KW-0735">Signal-anchor</keyword>
<name>A0A0N4VF56_ENTVE</name>
<keyword evidence="3" id="KW-0328">Glycosyltransferase</keyword>
<keyword evidence="7" id="KW-1133">Transmembrane helix</keyword>
<organism evidence="13">
    <name type="scientific">Enterobius vermicularis</name>
    <name type="common">Human pinworm</name>
    <dbReference type="NCBI Taxonomy" id="51028"/>
    <lineage>
        <taxon>Eukaryota</taxon>
        <taxon>Metazoa</taxon>
        <taxon>Ecdysozoa</taxon>
        <taxon>Nematoda</taxon>
        <taxon>Chromadorea</taxon>
        <taxon>Rhabditida</taxon>
        <taxon>Spirurina</taxon>
        <taxon>Oxyuridomorpha</taxon>
        <taxon>Oxyuroidea</taxon>
        <taxon>Oxyuridae</taxon>
        <taxon>Enterobius</taxon>
    </lineage>
</organism>
<keyword evidence="4" id="KW-0808">Transferase</keyword>
<evidence type="ECO:0000259" key="10">
    <source>
        <dbReference type="Pfam" id="PF02434"/>
    </source>
</evidence>
<evidence type="ECO:0000256" key="9">
    <source>
        <dbReference type="ARBA" id="ARBA00037847"/>
    </source>
</evidence>